<feature type="compositionally biased region" description="Acidic residues" evidence="3">
    <location>
        <begin position="374"/>
        <end position="385"/>
    </location>
</feature>
<dbReference type="PROSITE" id="PS50056">
    <property type="entry name" value="TYR_PHOSPHATASE_2"/>
    <property type="match status" value="1"/>
</dbReference>
<dbReference type="InterPro" id="IPR016130">
    <property type="entry name" value="Tyr_Pase_AS"/>
</dbReference>
<feature type="compositionally biased region" description="Polar residues" evidence="3">
    <location>
        <begin position="1"/>
        <end position="34"/>
    </location>
</feature>
<dbReference type="InterPro" id="IPR000387">
    <property type="entry name" value="Tyr_Pase_dom"/>
</dbReference>
<name>A0AAD9DDA0_9STRA</name>
<dbReference type="Proteomes" id="UP001224775">
    <property type="component" value="Unassembled WGS sequence"/>
</dbReference>
<keyword evidence="1 6" id="KW-0378">Hydrolase</keyword>
<evidence type="ECO:0000256" key="1">
    <source>
        <dbReference type="ARBA" id="ARBA00022801"/>
    </source>
</evidence>
<evidence type="ECO:0000256" key="3">
    <source>
        <dbReference type="SAM" id="MobiDB-lite"/>
    </source>
</evidence>
<dbReference type="EMBL" id="JATAAI010000009">
    <property type="protein sequence ID" value="KAK1743396.1"/>
    <property type="molecule type" value="Genomic_DNA"/>
</dbReference>
<accession>A0AAD9DDA0</accession>
<evidence type="ECO:0000313" key="7">
    <source>
        <dbReference type="Proteomes" id="UP001224775"/>
    </source>
</evidence>
<comment type="caution">
    <text evidence="6">The sequence shown here is derived from an EMBL/GenBank/DDBJ whole genome shotgun (WGS) entry which is preliminary data.</text>
</comment>
<dbReference type="Gene3D" id="3.90.190.10">
    <property type="entry name" value="Protein tyrosine phosphatase superfamily"/>
    <property type="match status" value="1"/>
</dbReference>
<dbReference type="PANTHER" id="PTHR46274:SF6">
    <property type="entry name" value="TYR_PHOSPHATASE_2 DOMAIN-CONTAINING PROTEIN"/>
    <property type="match status" value="1"/>
</dbReference>
<feature type="compositionally biased region" description="Acidic residues" evidence="3">
    <location>
        <begin position="355"/>
        <end position="366"/>
    </location>
</feature>
<dbReference type="PROSITE" id="PS00383">
    <property type="entry name" value="TYR_PHOSPHATASE_1"/>
    <property type="match status" value="1"/>
</dbReference>
<evidence type="ECO:0000259" key="5">
    <source>
        <dbReference type="PROSITE" id="PS50056"/>
    </source>
</evidence>
<dbReference type="SUPFAM" id="SSF52799">
    <property type="entry name" value="(Phosphotyrosine protein) phosphatases II"/>
    <property type="match status" value="1"/>
</dbReference>
<evidence type="ECO:0000256" key="2">
    <source>
        <dbReference type="ARBA" id="ARBA00022912"/>
    </source>
</evidence>
<dbReference type="InterPro" id="IPR000340">
    <property type="entry name" value="Dual-sp_phosphatase_cat-dom"/>
</dbReference>
<dbReference type="Pfam" id="PF00782">
    <property type="entry name" value="DSPc"/>
    <property type="match status" value="1"/>
</dbReference>
<organism evidence="6 7">
    <name type="scientific">Skeletonema marinoi</name>
    <dbReference type="NCBI Taxonomy" id="267567"/>
    <lineage>
        <taxon>Eukaryota</taxon>
        <taxon>Sar</taxon>
        <taxon>Stramenopiles</taxon>
        <taxon>Ochrophyta</taxon>
        <taxon>Bacillariophyta</taxon>
        <taxon>Coscinodiscophyceae</taxon>
        <taxon>Thalassiosirophycidae</taxon>
        <taxon>Thalassiosirales</taxon>
        <taxon>Skeletonemataceae</taxon>
        <taxon>Skeletonema</taxon>
        <taxon>Skeletonema marinoi-dohrnii complex</taxon>
    </lineage>
</organism>
<gene>
    <name evidence="6" type="ORF">QTG54_006017</name>
</gene>
<dbReference type="SMART" id="SM00195">
    <property type="entry name" value="DSPc"/>
    <property type="match status" value="1"/>
</dbReference>
<dbReference type="PROSITE" id="PS50054">
    <property type="entry name" value="TYR_PHOSPHATASE_DUAL"/>
    <property type="match status" value="1"/>
</dbReference>
<dbReference type="PANTHER" id="PTHR46274">
    <property type="entry name" value="PHOSPHATIDYLINOSITOL PHOSPHATASE"/>
    <property type="match status" value="1"/>
</dbReference>
<feature type="domain" description="Tyrosine specific protein phosphatases" evidence="5">
    <location>
        <begin position="211"/>
        <end position="275"/>
    </location>
</feature>
<evidence type="ECO:0000259" key="4">
    <source>
        <dbReference type="PROSITE" id="PS50054"/>
    </source>
</evidence>
<keyword evidence="2" id="KW-0904">Protein phosphatase</keyword>
<feature type="region of interest" description="Disordered" evidence="3">
    <location>
        <begin position="306"/>
        <end position="385"/>
    </location>
</feature>
<evidence type="ECO:0000313" key="6">
    <source>
        <dbReference type="EMBL" id="KAK1743396.1"/>
    </source>
</evidence>
<dbReference type="InterPro" id="IPR020422">
    <property type="entry name" value="TYR_PHOSPHATASE_DUAL_dom"/>
</dbReference>
<dbReference type="AlphaFoldDB" id="A0AAD9DDA0"/>
<keyword evidence="7" id="KW-1185">Reference proteome</keyword>
<dbReference type="InterPro" id="IPR029021">
    <property type="entry name" value="Prot-tyrosine_phosphatase-like"/>
</dbReference>
<dbReference type="GO" id="GO:0004721">
    <property type="term" value="F:phosphoprotein phosphatase activity"/>
    <property type="evidence" value="ECO:0007669"/>
    <property type="project" value="UniProtKB-KW"/>
</dbReference>
<sequence>MNMATPPNSGRFGVNTNHQPRINSDSFSSVTATTGKGKKNNNDGDGSNDDDDDPYPYISGGGQKEHRSSVPLSSLRGSTEHNVSLLSGLGLAKLCFRSVAFATITLYVLNQKHILPKPLGMVVSRALFWPTLPITVSRRIGKWTTVVDNAVVLGGAPFGFLNYPEKLHSQFRVRGVVNMCEEYQGPVKSYRRLGIEHLRLPTVDHFEPSVEDLKKAVAFIQKHESKGGRVYVHCRAGHGRSAAAVYAWLLYKEPLADPIELNEKMCALRNVRKSLHSQPNVNKFRTWLQNGGMVSDSDDEEEFYWPRKKQASESSQQHRTRKDSTRSRTGDGYGLDSESDGDVYPASSLGRVFSDEDSTEDDWDWSGDERSQYDDEYYDYSEDEF</sequence>
<proteinExistence type="predicted"/>
<dbReference type="EC" id="3.1.3.-" evidence="6"/>
<protein>
    <submittedName>
        <fullName evidence="6">Protein tyrosine phosphatase family protein</fullName>
        <ecNumber evidence="6">3.1.3.-</ecNumber>
    </submittedName>
</protein>
<feature type="domain" description="Tyrosine-protein phosphatase" evidence="4">
    <location>
        <begin position="142"/>
        <end position="297"/>
    </location>
</feature>
<reference evidence="6" key="1">
    <citation type="submission" date="2023-06" db="EMBL/GenBank/DDBJ databases">
        <title>Survivors Of The Sea: Transcriptome response of Skeletonema marinoi to long-term dormancy.</title>
        <authorList>
            <person name="Pinder M.I.M."/>
            <person name="Kourtchenko O."/>
            <person name="Robertson E.K."/>
            <person name="Larsson T."/>
            <person name="Maumus F."/>
            <person name="Osuna-Cruz C.M."/>
            <person name="Vancaester E."/>
            <person name="Stenow R."/>
            <person name="Vandepoele K."/>
            <person name="Ploug H."/>
            <person name="Bruchert V."/>
            <person name="Godhe A."/>
            <person name="Topel M."/>
        </authorList>
    </citation>
    <scope>NUCLEOTIDE SEQUENCE</scope>
    <source>
        <strain evidence="6">R05AC</strain>
    </source>
</reference>
<feature type="region of interest" description="Disordered" evidence="3">
    <location>
        <begin position="1"/>
        <end position="75"/>
    </location>
</feature>